<feature type="domain" description="Bacterial type II secretion system protein E" evidence="2">
    <location>
        <begin position="196"/>
        <end position="210"/>
    </location>
</feature>
<evidence type="ECO:0000259" key="2">
    <source>
        <dbReference type="PROSITE" id="PS00662"/>
    </source>
</evidence>
<dbReference type="EMBL" id="JAAKYA010000042">
    <property type="protein sequence ID" value="NGO38946.1"/>
    <property type="molecule type" value="Genomic_DNA"/>
</dbReference>
<evidence type="ECO:0000313" key="3">
    <source>
        <dbReference type="EMBL" id="NGO38946.1"/>
    </source>
</evidence>
<reference evidence="3 4" key="1">
    <citation type="submission" date="2020-02" db="EMBL/GenBank/DDBJ databases">
        <title>Draft genome sequence of Limisphaera ngatamarikiensis NGM72.4T, a thermophilic Verrucomicrobia grouped in subdivision 3.</title>
        <authorList>
            <person name="Carere C.R."/>
            <person name="Steen J."/>
            <person name="Hugenholtz P."/>
            <person name="Stott M.B."/>
        </authorList>
    </citation>
    <scope>NUCLEOTIDE SEQUENCE [LARGE SCALE GENOMIC DNA]</scope>
    <source>
        <strain evidence="3 4">NGM72.4</strain>
    </source>
</reference>
<dbReference type="AlphaFoldDB" id="A0A6M1RH46"/>
<evidence type="ECO:0000256" key="1">
    <source>
        <dbReference type="ARBA" id="ARBA00006611"/>
    </source>
</evidence>
<dbReference type="RefSeq" id="WP_165106691.1">
    <property type="nucleotide sequence ID" value="NZ_JAAKYA010000042.1"/>
</dbReference>
<dbReference type="Gene3D" id="3.40.50.300">
    <property type="entry name" value="P-loop containing nucleotide triphosphate hydrolases"/>
    <property type="match status" value="1"/>
</dbReference>
<protein>
    <submittedName>
        <fullName evidence="3">Type IV pilus twitching motility protein PilT</fullName>
    </submittedName>
</protein>
<dbReference type="InterPro" id="IPR003593">
    <property type="entry name" value="AAA+_ATPase"/>
</dbReference>
<dbReference type="PANTHER" id="PTHR30486">
    <property type="entry name" value="TWITCHING MOTILITY PROTEIN PILT"/>
    <property type="match status" value="1"/>
</dbReference>
<dbReference type="InterPro" id="IPR050921">
    <property type="entry name" value="T4SS_GSP_E_ATPase"/>
</dbReference>
<dbReference type="Proteomes" id="UP000477311">
    <property type="component" value="Unassembled WGS sequence"/>
</dbReference>
<comment type="similarity">
    <text evidence="1">Belongs to the GSP E family.</text>
</comment>
<dbReference type="Pfam" id="PF00437">
    <property type="entry name" value="T2SSE"/>
    <property type="match status" value="1"/>
</dbReference>
<dbReference type="SMART" id="SM00382">
    <property type="entry name" value="AAA"/>
    <property type="match status" value="1"/>
</dbReference>
<dbReference type="GO" id="GO:0016887">
    <property type="term" value="F:ATP hydrolysis activity"/>
    <property type="evidence" value="ECO:0007669"/>
    <property type="project" value="InterPro"/>
</dbReference>
<evidence type="ECO:0000313" key="4">
    <source>
        <dbReference type="Proteomes" id="UP000477311"/>
    </source>
</evidence>
<dbReference type="InterPro" id="IPR027417">
    <property type="entry name" value="P-loop_NTPase"/>
</dbReference>
<dbReference type="PANTHER" id="PTHR30486:SF16">
    <property type="entry name" value="TWITCHING MOTILITY PROTEIN PILT"/>
    <property type="match status" value="1"/>
</dbReference>
<name>A0A6M1RH46_9BACT</name>
<proteinExistence type="inferred from homology"/>
<comment type="caution">
    <text evidence="3">The sequence shown here is derived from an EMBL/GenBank/DDBJ whole genome shotgun (WGS) entry which is preliminary data.</text>
</comment>
<accession>A0A6M1RH46</accession>
<sequence length="372" mass="41219">MSYSMSDLLQLVVSEGASDLHIRVGTPPVIRVHGILHRVEGPPCKPEDTEELMRSITSEEHIQHVRERGGADFGFAFGDLARFRVSVFKEKGNFGLVLRQIPNKLLTMEEIGIPPSVKELLYKPRGLILVTGPTGSGKSTTLASMINVINEEREEVHIITIEDPIEYYHTHKKAIVTQREIGVDVPNFAEALRRALRQDPDVILVGEMRDLETIDAAITAAETGHLVFGTLHTTGAAKTIDRLVNAFPTNQQEQIRIQLSTVLQAVISQLLIPRIDKPGRVAVFEIMINTPSIAALIRDNKTFRIQSDIQTGAKYGMVTLDSFLLEKYQQGIIAREEVITKAMDPVTVQQKLQELDLARAVGEKGRGKGPKA</sequence>
<organism evidence="3 4">
    <name type="scientific">Limisphaera ngatamarikiensis</name>
    <dbReference type="NCBI Taxonomy" id="1324935"/>
    <lineage>
        <taxon>Bacteria</taxon>
        <taxon>Pseudomonadati</taxon>
        <taxon>Verrucomicrobiota</taxon>
        <taxon>Verrucomicrobiia</taxon>
        <taxon>Limisphaerales</taxon>
        <taxon>Limisphaeraceae</taxon>
        <taxon>Limisphaera</taxon>
    </lineage>
</organism>
<dbReference type="NCBIfam" id="TIGR01420">
    <property type="entry name" value="pilT_fam"/>
    <property type="match status" value="1"/>
</dbReference>
<gene>
    <name evidence="3" type="ORF">G4L39_05990</name>
</gene>
<dbReference type="GO" id="GO:0005524">
    <property type="term" value="F:ATP binding"/>
    <property type="evidence" value="ECO:0007669"/>
    <property type="project" value="InterPro"/>
</dbReference>
<dbReference type="Gene3D" id="3.30.450.90">
    <property type="match status" value="1"/>
</dbReference>
<dbReference type="SUPFAM" id="SSF52540">
    <property type="entry name" value="P-loop containing nucleoside triphosphate hydrolases"/>
    <property type="match status" value="1"/>
</dbReference>
<dbReference type="PROSITE" id="PS00662">
    <property type="entry name" value="T2SP_E"/>
    <property type="match status" value="1"/>
</dbReference>
<keyword evidence="4" id="KW-1185">Reference proteome</keyword>
<dbReference type="InterPro" id="IPR006321">
    <property type="entry name" value="PilT/PilU"/>
</dbReference>
<dbReference type="CDD" id="cd01131">
    <property type="entry name" value="PilT"/>
    <property type="match status" value="1"/>
</dbReference>
<dbReference type="InterPro" id="IPR001482">
    <property type="entry name" value="T2SS/T4SS_dom"/>
</dbReference>